<dbReference type="InterPro" id="IPR012677">
    <property type="entry name" value="Nucleotide-bd_a/b_plait_sf"/>
</dbReference>
<organism evidence="2 3">
    <name type="scientific">Phlyctema vagabunda</name>
    <dbReference type="NCBI Taxonomy" id="108571"/>
    <lineage>
        <taxon>Eukaryota</taxon>
        <taxon>Fungi</taxon>
        <taxon>Dikarya</taxon>
        <taxon>Ascomycota</taxon>
        <taxon>Pezizomycotina</taxon>
        <taxon>Leotiomycetes</taxon>
        <taxon>Helotiales</taxon>
        <taxon>Dermateaceae</taxon>
        <taxon>Phlyctema</taxon>
    </lineage>
</organism>
<accession>A0ABR4PT29</accession>
<gene>
    <name evidence="2" type="ORF">PVAG01_00037</name>
</gene>
<feature type="region of interest" description="Disordered" evidence="1">
    <location>
        <begin position="232"/>
        <end position="276"/>
    </location>
</feature>
<dbReference type="Gene3D" id="3.30.70.330">
    <property type="match status" value="1"/>
</dbReference>
<comment type="caution">
    <text evidence="2">The sequence shown here is derived from an EMBL/GenBank/DDBJ whole genome shotgun (WGS) entry which is preliminary data.</text>
</comment>
<dbReference type="EMBL" id="JBFCZG010000001">
    <property type="protein sequence ID" value="KAL3426528.1"/>
    <property type="molecule type" value="Genomic_DNA"/>
</dbReference>
<feature type="compositionally biased region" description="Polar residues" evidence="1">
    <location>
        <begin position="293"/>
        <end position="307"/>
    </location>
</feature>
<sequence>MAQHRDREQDRSGYRLPQIASSRAVKGNYQAHLQQFSQDLQGPGMHSSQSYNQYQQPYGRGGHHPSLAPGYGQPGMGPPFGQPASSGPYDEYGMSGPPNSTYGYGYNRAQHYNSTSNYGGYPTHSANNYQNAAYNAGMGLGMGYEGNTGIGMSVGMGSSMGNVMNSGQMNSGMLRNANQMGMHGNMNQPYGGGFKNNADYYGRSNGQFHGQNYGKNQASANLASAPTLQTDYNGRHQHFAGNADLGGNSLHLMSTDSETGEDDTGDVQGSPTPKSKLDAHAEAFEFESRNVDQHTPQHQSIHGQFSATDPKKEATSILLAKSLSVGGPPSRVGGPTKLSEQAGPPKMLSLLISSGGDDPFASSVTRTVQNPFSPITAMTSPLAARFASVATGMSRQLAAFTNDGKRTPSIDEALAIGNLPFYENARTARHMNNGVVKIANVKSQAPSYSAVANISQIPYNVTRAEIIAYLGRNARLISEQDNEPIHIIMERITSKTNDCYVEFIDMDEAMNAVARAEAKRINGRTGRLGARFGHMELSNQGALMKELFPKAKNVDWTEGHPNIIPTAFNDKYNSGFQGFISSEEWVMMQKHVECPQRSPYSKQCPQRPFECLISTLYKYPWYMVDYITIEDRERLVEVMTVMVAKLNDRIMNGDDINLNVMLLRRVVKAAVNCPGLTPTQKDNVCMVAGYDDTTILQFGVPHRSHNWGVFWTLAPKPDFADDMVMQWYINKLREAANKDHPLSLSEQAGLSTDPEDIHQRDAYGIFYDFKRILAPALFNELLPDRVDLPRSRTRILKATLAQVGALEWAVIERTLRSVLE</sequence>
<feature type="compositionally biased region" description="Low complexity" evidence="1">
    <location>
        <begin position="324"/>
        <end position="335"/>
    </location>
</feature>
<evidence type="ECO:0008006" key="4">
    <source>
        <dbReference type="Google" id="ProtNLM"/>
    </source>
</evidence>
<name>A0ABR4PT29_9HELO</name>
<evidence type="ECO:0000256" key="1">
    <source>
        <dbReference type="SAM" id="MobiDB-lite"/>
    </source>
</evidence>
<dbReference type="Proteomes" id="UP001629113">
    <property type="component" value="Unassembled WGS sequence"/>
</dbReference>
<dbReference type="InterPro" id="IPR035979">
    <property type="entry name" value="RBD_domain_sf"/>
</dbReference>
<proteinExistence type="predicted"/>
<protein>
    <recommendedName>
        <fullName evidence="4">RRM domain-containing protein</fullName>
    </recommendedName>
</protein>
<keyword evidence="3" id="KW-1185">Reference proteome</keyword>
<feature type="compositionally biased region" description="Basic and acidic residues" evidence="1">
    <location>
        <begin position="1"/>
        <end position="13"/>
    </location>
</feature>
<feature type="region of interest" description="Disordered" evidence="1">
    <location>
        <begin position="290"/>
        <end position="343"/>
    </location>
</feature>
<feature type="region of interest" description="Disordered" evidence="1">
    <location>
        <begin position="1"/>
        <end position="23"/>
    </location>
</feature>
<feature type="compositionally biased region" description="Low complexity" evidence="1">
    <location>
        <begin position="47"/>
        <end position="58"/>
    </location>
</feature>
<feature type="region of interest" description="Disordered" evidence="1">
    <location>
        <begin position="40"/>
        <end position="87"/>
    </location>
</feature>
<evidence type="ECO:0000313" key="2">
    <source>
        <dbReference type="EMBL" id="KAL3426528.1"/>
    </source>
</evidence>
<reference evidence="2 3" key="1">
    <citation type="submission" date="2024-06" db="EMBL/GenBank/DDBJ databases">
        <title>Complete genome of Phlyctema vagabunda strain 19-DSS-EL-015.</title>
        <authorList>
            <person name="Fiorenzani C."/>
        </authorList>
    </citation>
    <scope>NUCLEOTIDE SEQUENCE [LARGE SCALE GENOMIC DNA]</scope>
    <source>
        <strain evidence="2 3">19-DSS-EL-015</strain>
    </source>
</reference>
<dbReference type="SUPFAM" id="SSF54928">
    <property type="entry name" value="RNA-binding domain, RBD"/>
    <property type="match status" value="1"/>
</dbReference>
<evidence type="ECO:0000313" key="3">
    <source>
        <dbReference type="Proteomes" id="UP001629113"/>
    </source>
</evidence>